<evidence type="ECO:0000313" key="8">
    <source>
        <dbReference type="Proteomes" id="UP001529510"/>
    </source>
</evidence>
<dbReference type="InterPro" id="IPR043640">
    <property type="entry name" value="AF4/FMR2_CHD"/>
</dbReference>
<gene>
    <name evidence="7" type="ORF">M9458_054376</name>
</gene>
<feature type="region of interest" description="Disordered" evidence="5">
    <location>
        <begin position="75"/>
        <end position="237"/>
    </location>
</feature>
<evidence type="ECO:0000256" key="1">
    <source>
        <dbReference type="ARBA" id="ARBA00004123"/>
    </source>
</evidence>
<accession>A0ABD0MMC9</accession>
<evidence type="ECO:0000256" key="3">
    <source>
        <dbReference type="ARBA" id="ARBA00022553"/>
    </source>
</evidence>
<comment type="caution">
    <text evidence="7">The sequence shown here is derived from an EMBL/GenBank/DDBJ whole genome shotgun (WGS) entry which is preliminary data.</text>
</comment>
<dbReference type="AlphaFoldDB" id="A0ABD0MMC9"/>
<feature type="compositionally biased region" description="Polar residues" evidence="5">
    <location>
        <begin position="281"/>
        <end position="290"/>
    </location>
</feature>
<feature type="region of interest" description="Disordered" evidence="5">
    <location>
        <begin position="268"/>
        <end position="614"/>
    </location>
</feature>
<dbReference type="GO" id="GO:0003677">
    <property type="term" value="F:DNA binding"/>
    <property type="evidence" value="ECO:0007669"/>
    <property type="project" value="UniProtKB-KW"/>
</dbReference>
<feature type="compositionally biased region" description="Basic and acidic residues" evidence="5">
    <location>
        <begin position="534"/>
        <end position="546"/>
    </location>
</feature>
<feature type="compositionally biased region" description="Polar residues" evidence="5">
    <location>
        <begin position="358"/>
        <end position="367"/>
    </location>
</feature>
<dbReference type="PANTHER" id="PTHR10528:SF6">
    <property type="entry name" value="AF4_FMR2 FAMILY MEMBER 1"/>
    <property type="match status" value="1"/>
</dbReference>
<dbReference type="EMBL" id="JAMKFB020000303">
    <property type="protein sequence ID" value="KAL0150268.1"/>
    <property type="molecule type" value="Genomic_DNA"/>
</dbReference>
<feature type="compositionally biased region" description="Basic residues" evidence="5">
    <location>
        <begin position="434"/>
        <end position="444"/>
    </location>
</feature>
<feature type="compositionally biased region" description="Basic and acidic residues" evidence="5">
    <location>
        <begin position="445"/>
        <end position="468"/>
    </location>
</feature>
<dbReference type="Proteomes" id="UP001529510">
    <property type="component" value="Unassembled WGS sequence"/>
</dbReference>
<feature type="compositionally biased region" description="Basic and acidic residues" evidence="5">
    <location>
        <begin position="223"/>
        <end position="234"/>
    </location>
</feature>
<keyword evidence="3" id="KW-0597">Phosphoprotein</keyword>
<comment type="subcellular location">
    <subcellularLocation>
        <location evidence="1">Nucleus</location>
    </subcellularLocation>
</comment>
<feature type="region of interest" description="Disordered" evidence="5">
    <location>
        <begin position="1"/>
        <end position="28"/>
    </location>
</feature>
<reference evidence="7 8" key="1">
    <citation type="submission" date="2024-05" db="EMBL/GenBank/DDBJ databases">
        <title>Genome sequencing and assembly of Indian major carp, Cirrhinus mrigala (Hamilton, 1822).</title>
        <authorList>
            <person name="Mohindra V."/>
            <person name="Chowdhury L.M."/>
            <person name="Lal K."/>
            <person name="Jena J.K."/>
        </authorList>
    </citation>
    <scope>NUCLEOTIDE SEQUENCE [LARGE SCALE GENOMIC DNA]</scope>
    <source>
        <strain evidence="7">CM1030</strain>
        <tissue evidence="7">Blood</tissue>
    </source>
</reference>
<feature type="domain" description="AF4/FMR2 C-terminal homology" evidence="6">
    <location>
        <begin position="608"/>
        <end position="683"/>
    </location>
</feature>
<feature type="compositionally biased region" description="Basic and acidic residues" evidence="5">
    <location>
        <begin position="294"/>
        <end position="303"/>
    </location>
</feature>
<feature type="compositionally biased region" description="Low complexity" evidence="5">
    <location>
        <begin position="306"/>
        <end position="328"/>
    </location>
</feature>
<feature type="compositionally biased region" description="Basic and acidic residues" evidence="5">
    <location>
        <begin position="779"/>
        <end position="796"/>
    </location>
</feature>
<evidence type="ECO:0000256" key="2">
    <source>
        <dbReference type="ARBA" id="ARBA00007354"/>
    </source>
</evidence>
<keyword evidence="8" id="KW-1185">Reference proteome</keyword>
<feature type="compositionally biased region" description="Basic and acidic residues" evidence="5">
    <location>
        <begin position="111"/>
        <end position="121"/>
    </location>
</feature>
<evidence type="ECO:0000256" key="4">
    <source>
        <dbReference type="ARBA" id="ARBA00023242"/>
    </source>
</evidence>
<feature type="compositionally biased region" description="Basic and acidic residues" evidence="5">
    <location>
        <begin position="578"/>
        <end position="601"/>
    </location>
</feature>
<dbReference type="Pfam" id="PF05110">
    <property type="entry name" value="AF-4"/>
    <property type="match status" value="2"/>
</dbReference>
<protein>
    <recommendedName>
        <fullName evidence="6">AF4/FMR2 C-terminal homology domain-containing protein</fullName>
    </recommendedName>
</protein>
<dbReference type="GO" id="GO:0005634">
    <property type="term" value="C:nucleus"/>
    <property type="evidence" value="ECO:0007669"/>
    <property type="project" value="UniProtKB-SubCell"/>
</dbReference>
<evidence type="ECO:0000313" key="7">
    <source>
        <dbReference type="EMBL" id="KAL0150268.1"/>
    </source>
</evidence>
<dbReference type="Gene3D" id="6.10.250.2670">
    <property type="match status" value="1"/>
</dbReference>
<dbReference type="PANTHER" id="PTHR10528">
    <property type="entry name" value="AF4/FMR2 FAMILY MEMBER"/>
    <property type="match status" value="1"/>
</dbReference>
<dbReference type="InterPro" id="IPR043639">
    <property type="entry name" value="AF4_int"/>
</dbReference>
<dbReference type="Pfam" id="PF18876">
    <property type="entry name" value="AFF4_CHD"/>
    <property type="match status" value="1"/>
</dbReference>
<feature type="compositionally biased region" description="Basic and acidic residues" evidence="5">
    <location>
        <begin position="376"/>
        <end position="385"/>
    </location>
</feature>
<feature type="compositionally biased region" description="Low complexity" evidence="5">
    <location>
        <begin position="180"/>
        <end position="189"/>
    </location>
</feature>
<comment type="similarity">
    <text evidence="2">Belongs to the AF4 family.</text>
</comment>
<keyword evidence="4" id="KW-0539">Nucleus</keyword>
<feature type="region of interest" description="Disordered" evidence="5">
    <location>
        <begin position="777"/>
        <end position="796"/>
    </location>
</feature>
<dbReference type="GO" id="GO:0007366">
    <property type="term" value="P:periodic partitioning by pair rule gene"/>
    <property type="evidence" value="ECO:0007669"/>
    <property type="project" value="UniProtKB-KW"/>
</dbReference>
<feature type="compositionally biased region" description="Polar residues" evidence="5">
    <location>
        <begin position="387"/>
        <end position="397"/>
    </location>
</feature>
<dbReference type="Pfam" id="PF18875">
    <property type="entry name" value="AF4_int"/>
    <property type="match status" value="1"/>
</dbReference>
<sequence>MSDRKTTPHSGQYKPRMSGGSSVQMEDRNLLRRMEKERRSQEVQQEETQYDRIAPLFNKPYKRIKDDELSSRIQRMLGNYEDGHEGPEELCPALPRDRSSQFPHVDGSKASLREQSGHTDCYKPAQDPASVSGPPSGESWDSLPALSPPVEPLSPLQSSDSDGGPCPERSSSSRRPDVPPLTLTLPLNLHGKLANAKKPTAYVRPMDGPVASDSPELKASPESYEHFQDLKDSGKPNLAPLQAADIVCGERVEDILQEMTSWPPLLTTICTPTATEPPKFLSTNEETNGFPTLKAHESSDKVQLKSQGGSSSSSDSDSSSDTDSGKSSSPDESAAPETLHIQPQKESDWQLGRWLETRGNQHQQNPRSPCDVIRPNSHDFSERTEAAGTQSYYSNSADGGKASNHRQTVRTTNACENPLLEGTGLEITQQASTHRPKHKRNKAAHHTEQKRTTTDNNVKKQRDRKETHQPLLVKIELNLLSRIPREPKLAPSHAGNSSASGHKRAVERDEKCSRKKQKVDKEEKQSSFSQKSLHQSEADRNGDTMMKKKSMKHKSSLPQEPHRDSGRKRRSAAAPDSQQKKAETHGKKTCKSHKELPEKRRPPAAKPRALLPPDRRKLSVEDHLKEAKKLKHKADATPDKMAKALSYLEAALSFVESAVAMETEPQTPKSAYTMFSETVDLIRCEIAPGVQCDRSDDACDWLMTMSVQVYSQTEELHGSVGRRPRERFLRPVVRADTPEIASAHLYACDECRPVSLRQHAGHSSVHPAGGGVVRQHHGALSERSRDVGAGGRDRSQRQRFAARVGFSRWSSESDVLHERVSAIRPSWPPLDQTRHAEPALMLHVAFGASRDL</sequence>
<proteinExistence type="inferred from homology"/>
<organism evidence="7 8">
    <name type="scientific">Cirrhinus mrigala</name>
    <name type="common">Mrigala</name>
    <dbReference type="NCBI Taxonomy" id="683832"/>
    <lineage>
        <taxon>Eukaryota</taxon>
        <taxon>Metazoa</taxon>
        <taxon>Chordata</taxon>
        <taxon>Craniata</taxon>
        <taxon>Vertebrata</taxon>
        <taxon>Euteleostomi</taxon>
        <taxon>Actinopterygii</taxon>
        <taxon>Neopterygii</taxon>
        <taxon>Teleostei</taxon>
        <taxon>Ostariophysi</taxon>
        <taxon>Cypriniformes</taxon>
        <taxon>Cyprinidae</taxon>
        <taxon>Labeoninae</taxon>
        <taxon>Labeonini</taxon>
        <taxon>Cirrhinus</taxon>
    </lineage>
</organism>
<name>A0ABD0MMC9_CIRMR</name>
<evidence type="ECO:0000256" key="5">
    <source>
        <dbReference type="SAM" id="MobiDB-lite"/>
    </source>
</evidence>
<dbReference type="InterPro" id="IPR007797">
    <property type="entry name" value="AF4/FMR2"/>
</dbReference>
<evidence type="ECO:0000259" key="6">
    <source>
        <dbReference type="Pfam" id="PF18876"/>
    </source>
</evidence>